<sequence>MKRPSNAAPAATSDLATNTLGVGGVVFLVLAAVAPLTGIVVIATLGIALGNGGGMPAAFIVTTGILLLFAVGYAQMSKKLVSAGGFYAVVVKGLGRPMGVGAGFTAMLGYNCFVAGALGVGGFFASTIIETLTGLSLPWFVWSVIVVVLIFVFTRRGIGFSARLLGVCLVLEVSILVLLDIRILAATGYSLDAFAPQTVTTGSVGIALLFAANAFVGFEATGLFAEEAKDPRRTIPRATYIAITFIGVFAAVTTWAIVSALGVSQAQSAAIEHLPTGDLVFMLSAQYLGTFLTNTMMVLLLVSLFAAILALHNSATRYIYAHARVGILPSVLARTRNSNGCPQNASLAQLGFGLAVAAIYFALGLDPMTALTPSMTGFGTLAILTLQALAAAAITVYFTRTRDPRVVRAILAPAAGSLGLATIVTLAIVNFSVLAGSDDPVIGRLPWLLALALVSGVATAFWLKARRPTVYANLLDDMERYDLRHGDVAAVPTTVPTTTPLQ</sequence>
<comment type="similarity">
    <text evidence="2">Belongs to the amino acid-polyamine-organocation (APC) superfamily.</text>
</comment>
<keyword evidence="9" id="KW-1185">Reference proteome</keyword>
<dbReference type="PANTHER" id="PTHR42770">
    <property type="entry name" value="AMINO ACID TRANSPORTER-RELATED"/>
    <property type="match status" value="1"/>
</dbReference>
<reference evidence="8 9" key="1">
    <citation type="journal article" date="2022" name="BMC Genomics">
        <title>Comparative genome analysis of mycobacteria focusing on tRNA and non-coding RNA.</title>
        <authorList>
            <person name="Behra P.R.K."/>
            <person name="Pettersson B.M.F."/>
            <person name="Ramesh M."/>
            <person name="Das S."/>
            <person name="Dasgupta S."/>
            <person name="Kirsebom L.A."/>
        </authorList>
    </citation>
    <scope>NUCLEOTIDE SEQUENCE [LARGE SCALE GENOMIC DNA]</scope>
    <source>
        <strain evidence="8 9">DSM 44078</strain>
    </source>
</reference>
<dbReference type="Pfam" id="PF00324">
    <property type="entry name" value="AA_permease"/>
    <property type="match status" value="1"/>
</dbReference>
<feature type="transmembrane region" description="Helical" evidence="6">
    <location>
        <begin position="375"/>
        <end position="398"/>
    </location>
</feature>
<dbReference type="Proteomes" id="UP001526201">
    <property type="component" value="Unassembled WGS sequence"/>
</dbReference>
<evidence type="ECO:0000256" key="3">
    <source>
        <dbReference type="ARBA" id="ARBA00022692"/>
    </source>
</evidence>
<evidence type="ECO:0000256" key="2">
    <source>
        <dbReference type="ARBA" id="ARBA00009523"/>
    </source>
</evidence>
<dbReference type="EMBL" id="JACKTY010000012">
    <property type="protein sequence ID" value="MCV7224980.1"/>
    <property type="molecule type" value="Genomic_DNA"/>
</dbReference>
<name>A0ABT3C678_9MYCO</name>
<evidence type="ECO:0000256" key="5">
    <source>
        <dbReference type="ARBA" id="ARBA00023136"/>
    </source>
</evidence>
<dbReference type="Gene3D" id="1.20.1740.10">
    <property type="entry name" value="Amino acid/polyamine transporter I"/>
    <property type="match status" value="1"/>
</dbReference>
<dbReference type="PIRSF" id="PIRSF006060">
    <property type="entry name" value="AA_transporter"/>
    <property type="match status" value="1"/>
</dbReference>
<feature type="transmembrane region" description="Helical" evidence="6">
    <location>
        <begin position="164"/>
        <end position="185"/>
    </location>
</feature>
<evidence type="ECO:0000256" key="6">
    <source>
        <dbReference type="SAM" id="Phobius"/>
    </source>
</evidence>
<feature type="transmembrane region" description="Helical" evidence="6">
    <location>
        <begin position="410"/>
        <end position="433"/>
    </location>
</feature>
<evidence type="ECO:0000259" key="7">
    <source>
        <dbReference type="Pfam" id="PF00324"/>
    </source>
</evidence>
<accession>A0ABT3C678</accession>
<feature type="transmembrane region" description="Helical" evidence="6">
    <location>
        <begin position="135"/>
        <end position="152"/>
    </location>
</feature>
<feature type="transmembrane region" description="Helical" evidence="6">
    <location>
        <begin position="237"/>
        <end position="258"/>
    </location>
</feature>
<dbReference type="InterPro" id="IPR050367">
    <property type="entry name" value="APC_superfamily"/>
</dbReference>
<comment type="caution">
    <text evidence="8">The sequence shown here is derived from an EMBL/GenBank/DDBJ whole genome shotgun (WGS) entry which is preliminary data.</text>
</comment>
<dbReference type="PANTHER" id="PTHR42770:SF16">
    <property type="entry name" value="AMINO ACID PERMEASE"/>
    <property type="match status" value="1"/>
</dbReference>
<feature type="domain" description="Amino acid permease/ SLC12A" evidence="7">
    <location>
        <begin position="29"/>
        <end position="437"/>
    </location>
</feature>
<evidence type="ECO:0000256" key="1">
    <source>
        <dbReference type="ARBA" id="ARBA00004141"/>
    </source>
</evidence>
<keyword evidence="4 6" id="KW-1133">Transmembrane helix</keyword>
<feature type="transmembrane region" description="Helical" evidence="6">
    <location>
        <begin position="287"/>
        <end position="311"/>
    </location>
</feature>
<dbReference type="InterPro" id="IPR004841">
    <property type="entry name" value="AA-permease/SLC12A_dom"/>
</dbReference>
<evidence type="ECO:0000313" key="9">
    <source>
        <dbReference type="Proteomes" id="UP001526201"/>
    </source>
</evidence>
<evidence type="ECO:0000256" key="4">
    <source>
        <dbReference type="ARBA" id="ARBA00022989"/>
    </source>
</evidence>
<keyword evidence="3 6" id="KW-0812">Transmembrane</keyword>
<feature type="transmembrane region" description="Helical" evidence="6">
    <location>
        <begin position="445"/>
        <end position="463"/>
    </location>
</feature>
<gene>
    <name evidence="8" type="ORF">H7J73_02855</name>
</gene>
<feature type="transmembrane region" description="Helical" evidence="6">
    <location>
        <begin position="55"/>
        <end position="74"/>
    </location>
</feature>
<dbReference type="RefSeq" id="WP_264065730.1">
    <property type="nucleotide sequence ID" value="NZ_JACKTY010000012.1"/>
</dbReference>
<feature type="transmembrane region" description="Helical" evidence="6">
    <location>
        <begin position="205"/>
        <end position="225"/>
    </location>
</feature>
<protein>
    <submittedName>
        <fullName evidence="8">APC family permease</fullName>
    </submittedName>
</protein>
<feature type="transmembrane region" description="Helical" evidence="6">
    <location>
        <begin position="20"/>
        <end position="49"/>
    </location>
</feature>
<organism evidence="8 9">
    <name type="scientific">Mycolicibacterium komossense</name>
    <dbReference type="NCBI Taxonomy" id="1779"/>
    <lineage>
        <taxon>Bacteria</taxon>
        <taxon>Bacillati</taxon>
        <taxon>Actinomycetota</taxon>
        <taxon>Actinomycetes</taxon>
        <taxon>Mycobacteriales</taxon>
        <taxon>Mycobacteriaceae</taxon>
        <taxon>Mycolicibacterium</taxon>
    </lineage>
</organism>
<feature type="transmembrane region" description="Helical" evidence="6">
    <location>
        <begin position="108"/>
        <end position="129"/>
    </location>
</feature>
<comment type="subcellular location">
    <subcellularLocation>
        <location evidence="1">Membrane</location>
        <topology evidence="1">Multi-pass membrane protein</topology>
    </subcellularLocation>
</comment>
<feature type="transmembrane region" description="Helical" evidence="6">
    <location>
        <begin position="344"/>
        <end position="363"/>
    </location>
</feature>
<proteinExistence type="inferred from homology"/>
<evidence type="ECO:0000313" key="8">
    <source>
        <dbReference type="EMBL" id="MCV7224980.1"/>
    </source>
</evidence>
<keyword evidence="5 6" id="KW-0472">Membrane</keyword>